<dbReference type="Proteomes" id="UP001307889">
    <property type="component" value="Chromosome 15"/>
</dbReference>
<proteinExistence type="predicted"/>
<protein>
    <submittedName>
        <fullName evidence="2">Uncharacterized protein</fullName>
    </submittedName>
</protein>
<organism evidence="2 3">
    <name type="scientific">Nesidiocoris tenuis</name>
    <dbReference type="NCBI Taxonomy" id="355587"/>
    <lineage>
        <taxon>Eukaryota</taxon>
        <taxon>Metazoa</taxon>
        <taxon>Ecdysozoa</taxon>
        <taxon>Arthropoda</taxon>
        <taxon>Hexapoda</taxon>
        <taxon>Insecta</taxon>
        <taxon>Pterygota</taxon>
        <taxon>Neoptera</taxon>
        <taxon>Paraneoptera</taxon>
        <taxon>Hemiptera</taxon>
        <taxon>Heteroptera</taxon>
        <taxon>Panheteroptera</taxon>
        <taxon>Cimicomorpha</taxon>
        <taxon>Miridae</taxon>
        <taxon>Dicyphina</taxon>
        <taxon>Nesidiocoris</taxon>
    </lineage>
</organism>
<keyword evidence="3" id="KW-1185">Reference proteome</keyword>
<sequence>MNSKEFPHYYHNSSINDKIIIISIMLSHPHPGGVTHRPLQLIDPRKDEAKEPPGERPADHVSRSGEPSHWPGGIG</sequence>
<accession>A0ABN7BFC1</accession>
<evidence type="ECO:0000313" key="3">
    <source>
        <dbReference type="Proteomes" id="UP001307889"/>
    </source>
</evidence>
<feature type="compositionally biased region" description="Basic and acidic residues" evidence="1">
    <location>
        <begin position="43"/>
        <end position="63"/>
    </location>
</feature>
<evidence type="ECO:0000313" key="2">
    <source>
        <dbReference type="EMBL" id="BET03042.1"/>
    </source>
</evidence>
<dbReference type="EMBL" id="AP028923">
    <property type="protein sequence ID" value="BET03042.1"/>
    <property type="molecule type" value="Genomic_DNA"/>
</dbReference>
<gene>
    <name evidence="2" type="ORF">NTJ_15860</name>
</gene>
<feature type="region of interest" description="Disordered" evidence="1">
    <location>
        <begin position="32"/>
        <end position="75"/>
    </location>
</feature>
<reference evidence="2 3" key="1">
    <citation type="submission" date="2023-09" db="EMBL/GenBank/DDBJ databases">
        <title>Nesidiocoris tenuis whole genome shotgun sequence.</title>
        <authorList>
            <person name="Shibata T."/>
            <person name="Shimoda M."/>
            <person name="Kobayashi T."/>
            <person name="Uehara T."/>
        </authorList>
    </citation>
    <scope>NUCLEOTIDE SEQUENCE [LARGE SCALE GENOMIC DNA]</scope>
    <source>
        <strain evidence="2 3">Japan</strain>
    </source>
</reference>
<evidence type="ECO:0000256" key="1">
    <source>
        <dbReference type="SAM" id="MobiDB-lite"/>
    </source>
</evidence>
<name>A0ABN7BFC1_9HEMI</name>